<evidence type="ECO:0000313" key="14">
    <source>
        <dbReference type="Proteomes" id="UP000022910"/>
    </source>
</evidence>
<dbReference type="Proteomes" id="UP000022910">
    <property type="component" value="Unassembled WGS sequence"/>
</dbReference>
<name>A0A015KHQ8_RHIIW</name>
<dbReference type="GO" id="GO:0000423">
    <property type="term" value="P:mitophagy"/>
    <property type="evidence" value="ECO:0007669"/>
    <property type="project" value="TreeGrafter"/>
</dbReference>
<dbReference type="OrthoDB" id="2960936at2759"/>
<evidence type="ECO:0000256" key="5">
    <source>
        <dbReference type="ARBA" id="ARBA00022801"/>
    </source>
</evidence>
<comment type="subcellular location">
    <subcellularLocation>
        <location evidence="10">Nucleus</location>
    </subcellularLocation>
    <subcellularLocation>
        <location evidence="10">Cytoplasm</location>
    </subcellularLocation>
</comment>
<comment type="catalytic activity">
    <reaction evidence="9">
        <text>[protein]-C-terminal L-amino acid-glycyl-phosphatidylethanolamide + H2O = [protein]-C-terminal L-amino acid-glycine + a 1,2-diacyl-sn-glycero-3-phosphoethanolamine</text>
        <dbReference type="Rhea" id="RHEA:67548"/>
        <dbReference type="Rhea" id="RHEA-COMP:17323"/>
        <dbReference type="Rhea" id="RHEA-COMP:17324"/>
        <dbReference type="ChEBI" id="CHEBI:15377"/>
        <dbReference type="ChEBI" id="CHEBI:64612"/>
        <dbReference type="ChEBI" id="CHEBI:172940"/>
        <dbReference type="ChEBI" id="CHEBI:172941"/>
    </reaction>
    <physiologicalReaction direction="left-to-right" evidence="9">
        <dbReference type="Rhea" id="RHEA:67549"/>
    </physiologicalReaction>
</comment>
<dbReference type="InterPro" id="IPR005078">
    <property type="entry name" value="Peptidase_C54"/>
</dbReference>
<evidence type="ECO:0000256" key="11">
    <source>
        <dbReference type="SAM" id="MobiDB-lite"/>
    </source>
</evidence>
<keyword evidence="5 10" id="KW-0378">Hydrolase</keyword>
<evidence type="ECO:0000256" key="3">
    <source>
        <dbReference type="ARBA" id="ARBA00022490"/>
    </source>
</evidence>
<evidence type="ECO:0000256" key="6">
    <source>
        <dbReference type="ARBA" id="ARBA00022807"/>
    </source>
</evidence>
<reference evidence="13 14" key="1">
    <citation type="submission" date="2014-02" db="EMBL/GenBank/DDBJ databases">
        <title>Single nucleus genome sequencing reveals high similarity among nuclei of an endomycorrhizal fungus.</title>
        <authorList>
            <person name="Lin K."/>
            <person name="Geurts R."/>
            <person name="Zhang Z."/>
            <person name="Limpens E."/>
            <person name="Saunders D.G."/>
            <person name="Mu D."/>
            <person name="Pang E."/>
            <person name="Cao H."/>
            <person name="Cha H."/>
            <person name="Lin T."/>
            <person name="Zhou Q."/>
            <person name="Shang Y."/>
            <person name="Li Y."/>
            <person name="Ivanov S."/>
            <person name="Sharma T."/>
            <person name="Velzen R.V."/>
            <person name="Ruijter N.D."/>
            <person name="Aanen D.K."/>
            <person name="Win J."/>
            <person name="Kamoun S."/>
            <person name="Bisseling T."/>
            <person name="Huang S."/>
        </authorList>
    </citation>
    <scope>NUCLEOTIDE SEQUENCE [LARGE SCALE GENOMIC DNA]</scope>
    <source>
        <strain evidence="14">DAOM197198w</strain>
    </source>
</reference>
<keyword evidence="3 10" id="KW-0963">Cytoplasm</keyword>
<keyword evidence="7" id="KW-0653">Protein transport</keyword>
<evidence type="ECO:0000256" key="9">
    <source>
        <dbReference type="ARBA" id="ARBA00029362"/>
    </source>
</evidence>
<dbReference type="GO" id="GO:0034727">
    <property type="term" value="P:piecemeal microautophagy of the nucleus"/>
    <property type="evidence" value="ECO:0007669"/>
    <property type="project" value="TreeGrafter"/>
</dbReference>
<dbReference type="EC" id="3.4.22.-" evidence="10"/>
<dbReference type="STRING" id="1432141.A0A015KHQ8"/>
<organism evidence="13 14">
    <name type="scientific">Rhizophagus irregularis (strain DAOM 197198w)</name>
    <name type="common">Glomus intraradices</name>
    <dbReference type="NCBI Taxonomy" id="1432141"/>
    <lineage>
        <taxon>Eukaryota</taxon>
        <taxon>Fungi</taxon>
        <taxon>Fungi incertae sedis</taxon>
        <taxon>Mucoromycota</taxon>
        <taxon>Glomeromycotina</taxon>
        <taxon>Glomeromycetes</taxon>
        <taxon>Glomerales</taxon>
        <taxon>Glomeraceae</taxon>
        <taxon>Rhizophagus</taxon>
    </lineage>
</organism>
<dbReference type="Pfam" id="PF03416">
    <property type="entry name" value="Peptidase_C54"/>
    <property type="match status" value="1"/>
</dbReference>
<evidence type="ECO:0000313" key="13">
    <source>
        <dbReference type="EMBL" id="EXX79170.1"/>
    </source>
</evidence>
<comment type="caution">
    <text evidence="13">The sequence shown here is derived from an EMBL/GenBank/DDBJ whole genome shotgun (WGS) entry which is preliminary data.</text>
</comment>
<evidence type="ECO:0000256" key="2">
    <source>
        <dbReference type="ARBA" id="ARBA00022448"/>
    </source>
</evidence>
<comment type="function">
    <text evidence="10">Required for selective autophagic degradation of the nucleus (nucleophagy) as well as for mitophagy which contributes to regulate mitochondrial quantity and quality by eliminating the mitochondria to a basal level to fulfill cellular energy requirements and preventing excess ROS production.</text>
</comment>
<gene>
    <name evidence="13" type="ORF">RirG_008230</name>
</gene>
<proteinExistence type="inferred from homology"/>
<dbReference type="GO" id="GO:0005737">
    <property type="term" value="C:cytoplasm"/>
    <property type="evidence" value="ECO:0007669"/>
    <property type="project" value="UniProtKB-SubCell"/>
</dbReference>
<dbReference type="SUPFAM" id="SSF54001">
    <property type="entry name" value="Cysteine proteinases"/>
    <property type="match status" value="1"/>
</dbReference>
<dbReference type="GO" id="GO:0019786">
    <property type="term" value="F:protein-phosphatidylethanolamide deconjugating activity"/>
    <property type="evidence" value="ECO:0007669"/>
    <property type="project" value="InterPro"/>
</dbReference>
<dbReference type="PANTHER" id="PTHR22624:SF49">
    <property type="entry name" value="CYSTEINE PROTEASE"/>
    <property type="match status" value="1"/>
</dbReference>
<keyword evidence="6" id="KW-0788">Thiol protease</keyword>
<keyword evidence="8" id="KW-0072">Autophagy</keyword>
<dbReference type="GO" id="GO:0015031">
    <property type="term" value="P:protein transport"/>
    <property type="evidence" value="ECO:0007669"/>
    <property type="project" value="UniProtKB-KW"/>
</dbReference>
<dbReference type="GO" id="GO:0005634">
    <property type="term" value="C:nucleus"/>
    <property type="evidence" value="ECO:0007669"/>
    <property type="project" value="UniProtKB-SubCell"/>
</dbReference>
<keyword evidence="2" id="KW-0813">Transport</keyword>
<evidence type="ECO:0000256" key="8">
    <source>
        <dbReference type="ARBA" id="ARBA00023006"/>
    </source>
</evidence>
<keyword evidence="14" id="KW-1185">Reference proteome</keyword>
<feature type="region of interest" description="Disordered" evidence="11">
    <location>
        <begin position="76"/>
        <end position="101"/>
    </location>
</feature>
<dbReference type="GO" id="GO:0035973">
    <property type="term" value="P:aggrephagy"/>
    <property type="evidence" value="ECO:0007669"/>
    <property type="project" value="TreeGrafter"/>
</dbReference>
<keyword evidence="4 10" id="KW-0645">Protease</keyword>
<dbReference type="InterPro" id="IPR038765">
    <property type="entry name" value="Papain-like_cys_pep_sf"/>
</dbReference>
<dbReference type="HOGENOM" id="CLU_2400867_0_0_1"/>
<evidence type="ECO:0000256" key="10">
    <source>
        <dbReference type="RuleBase" id="RU363115"/>
    </source>
</evidence>
<dbReference type="GO" id="GO:0000045">
    <property type="term" value="P:autophagosome assembly"/>
    <property type="evidence" value="ECO:0007669"/>
    <property type="project" value="TreeGrafter"/>
</dbReference>
<dbReference type="EMBL" id="JEMT01005120">
    <property type="protein sequence ID" value="EXX79170.1"/>
    <property type="molecule type" value="Genomic_DNA"/>
</dbReference>
<evidence type="ECO:0000259" key="12">
    <source>
        <dbReference type="Pfam" id="PF03416"/>
    </source>
</evidence>
<protein>
    <recommendedName>
        <fullName evidence="10">Cysteine protease</fullName>
        <ecNumber evidence="10">3.4.22.-</ecNumber>
    </recommendedName>
</protein>
<accession>A0A015KHQ8</accession>
<sequence length="101" mass="11764">MQEFTEEEMATFHCDTLRKIPISQLDPSMLLGFYCQNSEEFENFCNLVEEISKDHMPVFTIEQEEPVYNSDVDFISEDDELGNSEKEEEDIVDVAENEAEL</sequence>
<dbReference type="GO" id="GO:0016485">
    <property type="term" value="P:protein processing"/>
    <property type="evidence" value="ECO:0007669"/>
    <property type="project" value="TreeGrafter"/>
</dbReference>
<dbReference type="InterPro" id="IPR046792">
    <property type="entry name" value="Peptidase_C54_cat"/>
</dbReference>
<comment type="similarity">
    <text evidence="1 10">Belongs to the peptidase C54 family.</text>
</comment>
<evidence type="ECO:0000256" key="7">
    <source>
        <dbReference type="ARBA" id="ARBA00022927"/>
    </source>
</evidence>
<keyword evidence="10" id="KW-0539">Nucleus</keyword>
<evidence type="ECO:0000256" key="1">
    <source>
        <dbReference type="ARBA" id="ARBA00010958"/>
    </source>
</evidence>
<feature type="domain" description="Peptidase C54 catalytic" evidence="12">
    <location>
        <begin position="4"/>
        <end position="46"/>
    </location>
</feature>
<dbReference type="AlphaFoldDB" id="A0A015KHQ8"/>
<dbReference type="PANTHER" id="PTHR22624">
    <property type="entry name" value="CYSTEINE PROTEASE ATG4"/>
    <property type="match status" value="1"/>
</dbReference>
<evidence type="ECO:0000256" key="4">
    <source>
        <dbReference type="ARBA" id="ARBA00022670"/>
    </source>
</evidence>
<dbReference type="GO" id="GO:0004197">
    <property type="term" value="F:cysteine-type endopeptidase activity"/>
    <property type="evidence" value="ECO:0007669"/>
    <property type="project" value="TreeGrafter"/>
</dbReference>